<dbReference type="GO" id="GO:0031581">
    <property type="term" value="P:hemidesmosome assembly"/>
    <property type="evidence" value="ECO:0007669"/>
    <property type="project" value="EnsemblMetazoa"/>
</dbReference>
<dbReference type="FunFam" id="2.60.40.10:FF:001900">
    <property type="entry name" value="Myotactin form B"/>
    <property type="match status" value="1"/>
</dbReference>
<feature type="domain" description="Fibronectin type-III" evidence="5">
    <location>
        <begin position="1872"/>
        <end position="1968"/>
    </location>
</feature>
<proteinExistence type="predicted"/>
<dbReference type="PANTHER" id="PTHR46708:SF2">
    <property type="entry name" value="FIBRONECTIN TYPE-III DOMAIN-CONTAINING PROTEIN"/>
    <property type="match status" value="1"/>
</dbReference>
<feature type="domain" description="Fibronectin type-III" evidence="5">
    <location>
        <begin position="1463"/>
        <end position="1554"/>
    </location>
</feature>
<dbReference type="PROSITE" id="PS50853">
    <property type="entry name" value="FN3"/>
    <property type="match status" value="29"/>
</dbReference>
<dbReference type="PANTHER" id="PTHR46708">
    <property type="entry name" value="TENASCIN"/>
    <property type="match status" value="1"/>
</dbReference>
<feature type="region of interest" description="Disordered" evidence="3">
    <location>
        <begin position="4606"/>
        <end position="4669"/>
    </location>
</feature>
<keyword evidence="7" id="KW-1185">Reference proteome</keyword>
<feature type="region of interest" description="Disordered" evidence="3">
    <location>
        <begin position="4689"/>
        <end position="4730"/>
    </location>
</feature>
<feature type="domain" description="Fibronectin type-III" evidence="5">
    <location>
        <begin position="3290"/>
        <end position="3397"/>
    </location>
</feature>
<feature type="domain" description="Fibronectin type-III" evidence="5">
    <location>
        <begin position="3614"/>
        <end position="3704"/>
    </location>
</feature>
<feature type="domain" description="Fibronectin type-III" evidence="5">
    <location>
        <begin position="335"/>
        <end position="431"/>
    </location>
</feature>
<evidence type="ECO:0000313" key="6">
    <source>
        <dbReference type="EnsemblMetazoa" id="OVOC9240.1"/>
    </source>
</evidence>
<feature type="domain" description="Fibronectin type-III" evidence="5">
    <location>
        <begin position="656"/>
        <end position="749"/>
    </location>
</feature>
<keyword evidence="4" id="KW-0472">Membrane</keyword>
<reference evidence="6" key="2">
    <citation type="submission" date="2022-06" db="UniProtKB">
        <authorList>
            <consortium name="EnsemblMetazoa"/>
        </authorList>
    </citation>
    <scope>IDENTIFICATION</scope>
</reference>
<evidence type="ECO:0000259" key="5">
    <source>
        <dbReference type="PROSITE" id="PS50853"/>
    </source>
</evidence>
<dbReference type="InterPro" id="IPR013783">
    <property type="entry name" value="Ig-like_fold"/>
</dbReference>
<dbReference type="SUPFAM" id="SSF49265">
    <property type="entry name" value="Fibronectin type III"/>
    <property type="match status" value="19"/>
</dbReference>
<feature type="region of interest" description="Disordered" evidence="3">
    <location>
        <begin position="4521"/>
        <end position="4587"/>
    </location>
</feature>
<feature type="domain" description="Fibronectin type-III" evidence="5">
    <location>
        <begin position="1264"/>
        <end position="1355"/>
    </location>
</feature>
<feature type="region of interest" description="Disordered" evidence="3">
    <location>
        <begin position="2666"/>
        <end position="2690"/>
    </location>
</feature>
<evidence type="ECO:0000313" key="7">
    <source>
        <dbReference type="Proteomes" id="UP000024404"/>
    </source>
</evidence>
<feature type="region of interest" description="Disordered" evidence="3">
    <location>
        <begin position="3175"/>
        <end position="3195"/>
    </location>
</feature>
<organism evidence="6 7">
    <name type="scientific">Onchocerca volvulus</name>
    <dbReference type="NCBI Taxonomy" id="6282"/>
    <lineage>
        <taxon>Eukaryota</taxon>
        <taxon>Metazoa</taxon>
        <taxon>Ecdysozoa</taxon>
        <taxon>Nematoda</taxon>
        <taxon>Chromadorea</taxon>
        <taxon>Rhabditida</taxon>
        <taxon>Spirurina</taxon>
        <taxon>Spiruromorpha</taxon>
        <taxon>Filarioidea</taxon>
        <taxon>Onchocercidae</taxon>
        <taxon>Onchocerca</taxon>
    </lineage>
</organism>
<feature type="domain" description="Fibronectin type-III" evidence="5">
    <location>
        <begin position="442"/>
        <end position="536"/>
    </location>
</feature>
<feature type="compositionally biased region" description="Low complexity" evidence="3">
    <location>
        <begin position="4636"/>
        <end position="4645"/>
    </location>
</feature>
<feature type="domain" description="Fibronectin type-III" evidence="5">
    <location>
        <begin position="2978"/>
        <end position="3084"/>
    </location>
</feature>
<dbReference type="EMBL" id="CMVM020000258">
    <property type="status" value="NOT_ANNOTATED_CDS"/>
    <property type="molecule type" value="Genomic_DNA"/>
</dbReference>
<dbReference type="FunFam" id="2.60.40.10:FF:000028">
    <property type="entry name" value="Neuronal cell adhesion molecule"/>
    <property type="match status" value="1"/>
</dbReference>
<feature type="domain" description="Fibronectin type-III" evidence="5">
    <location>
        <begin position="3714"/>
        <end position="3815"/>
    </location>
</feature>
<feature type="coiled-coil region" evidence="2">
    <location>
        <begin position="4207"/>
        <end position="4234"/>
    </location>
</feature>
<feature type="domain" description="Fibronectin type-III" evidence="5">
    <location>
        <begin position="2883"/>
        <end position="2976"/>
    </location>
</feature>
<dbReference type="InterPro" id="IPR003961">
    <property type="entry name" value="FN3_dom"/>
</dbReference>
<feature type="compositionally biased region" description="Basic and acidic residues" evidence="3">
    <location>
        <begin position="886"/>
        <end position="907"/>
    </location>
</feature>
<dbReference type="FunFam" id="2.60.40.10:FF:002270">
    <property type="entry name" value="Myotactin form B"/>
    <property type="match status" value="1"/>
</dbReference>
<feature type="domain" description="Fibronectin type-III" evidence="5">
    <location>
        <begin position="2583"/>
        <end position="2681"/>
    </location>
</feature>
<feature type="region of interest" description="Disordered" evidence="3">
    <location>
        <begin position="886"/>
        <end position="909"/>
    </location>
</feature>
<evidence type="ECO:0000256" key="3">
    <source>
        <dbReference type="SAM" id="MobiDB-lite"/>
    </source>
</evidence>
<feature type="domain" description="Fibronectin type-III" evidence="5">
    <location>
        <begin position="2276"/>
        <end position="2371"/>
    </location>
</feature>
<dbReference type="SMART" id="SM00060">
    <property type="entry name" value="FN3"/>
    <property type="match status" value="36"/>
</dbReference>
<feature type="domain" description="Fibronectin type-III" evidence="5">
    <location>
        <begin position="1969"/>
        <end position="2069"/>
    </location>
</feature>
<feature type="domain" description="Fibronectin type-III" evidence="5">
    <location>
        <begin position="3402"/>
        <end position="3496"/>
    </location>
</feature>
<evidence type="ECO:0000256" key="1">
    <source>
        <dbReference type="ARBA" id="ARBA00022737"/>
    </source>
</evidence>
<feature type="domain" description="Fibronectin type-III" evidence="5">
    <location>
        <begin position="3816"/>
        <end position="3915"/>
    </location>
</feature>
<protein>
    <recommendedName>
        <fullName evidence="5">Fibronectin type-III domain-containing protein</fullName>
    </recommendedName>
</protein>
<feature type="domain" description="Fibronectin type-III" evidence="5">
    <location>
        <begin position="2779"/>
        <end position="2878"/>
    </location>
</feature>
<feature type="compositionally biased region" description="Polar residues" evidence="3">
    <location>
        <begin position="4656"/>
        <end position="4668"/>
    </location>
</feature>
<feature type="compositionally biased region" description="Basic and acidic residues" evidence="3">
    <location>
        <begin position="4698"/>
        <end position="4730"/>
    </location>
</feature>
<dbReference type="InterPro" id="IPR036116">
    <property type="entry name" value="FN3_sf"/>
</dbReference>
<reference evidence="7" key="1">
    <citation type="submission" date="2013-10" db="EMBL/GenBank/DDBJ databases">
        <title>Genome sequencing of Onchocerca volvulus.</title>
        <authorList>
            <person name="Cotton J."/>
            <person name="Tsai J."/>
            <person name="Stanley E."/>
            <person name="Tracey A."/>
            <person name="Holroyd N."/>
            <person name="Lustigman S."/>
            <person name="Berriman M."/>
        </authorList>
    </citation>
    <scope>NUCLEOTIDE SEQUENCE</scope>
</reference>
<feature type="domain" description="Fibronectin type-III" evidence="5">
    <location>
        <begin position="2484"/>
        <end position="2582"/>
    </location>
</feature>
<keyword evidence="4" id="KW-1133">Transmembrane helix</keyword>
<feature type="domain" description="Fibronectin type-III" evidence="5">
    <location>
        <begin position="2170"/>
        <end position="2274"/>
    </location>
</feature>
<accession>A0A8R1U287</accession>
<feature type="transmembrane region" description="Helical" evidence="4">
    <location>
        <begin position="4160"/>
        <end position="4184"/>
    </location>
</feature>
<feature type="domain" description="Fibronectin type-III" evidence="5">
    <location>
        <begin position="2686"/>
        <end position="2778"/>
    </location>
</feature>
<feature type="region of interest" description="Disordered" evidence="3">
    <location>
        <begin position="2053"/>
        <end position="2080"/>
    </location>
</feature>
<feature type="domain" description="Fibronectin type-III" evidence="5">
    <location>
        <begin position="1760"/>
        <end position="1871"/>
    </location>
</feature>
<feature type="domain" description="Fibronectin type-III" evidence="5">
    <location>
        <begin position="1658"/>
        <end position="1755"/>
    </location>
</feature>
<dbReference type="CDD" id="cd00063">
    <property type="entry name" value="FN3"/>
    <property type="match status" value="30"/>
</dbReference>
<dbReference type="GO" id="GO:0030056">
    <property type="term" value="C:hemidesmosome"/>
    <property type="evidence" value="ECO:0007669"/>
    <property type="project" value="EnsemblMetazoa"/>
</dbReference>
<feature type="domain" description="Fibronectin type-III" evidence="5">
    <location>
        <begin position="3500"/>
        <end position="3609"/>
    </location>
</feature>
<keyword evidence="4" id="KW-0812">Transmembrane</keyword>
<feature type="domain" description="Fibronectin type-III" evidence="5">
    <location>
        <begin position="2376"/>
        <end position="2480"/>
    </location>
</feature>
<feature type="domain" description="Fibronectin type-III" evidence="5">
    <location>
        <begin position="2074"/>
        <end position="2166"/>
    </location>
</feature>
<feature type="compositionally biased region" description="Basic and acidic residues" evidence="3">
    <location>
        <begin position="4552"/>
        <end position="4566"/>
    </location>
</feature>
<dbReference type="EnsemblMetazoa" id="OVOC9240.1">
    <property type="protein sequence ID" value="OVOC9240.1"/>
    <property type="gene ID" value="WBGene00246049"/>
</dbReference>
<dbReference type="Pfam" id="PF00041">
    <property type="entry name" value="fn3"/>
    <property type="match status" value="20"/>
</dbReference>
<feature type="domain" description="Fibronectin type-III" evidence="5">
    <location>
        <begin position="144"/>
        <end position="235"/>
    </location>
</feature>
<feature type="compositionally biased region" description="Polar residues" evidence="3">
    <location>
        <begin position="4567"/>
        <end position="4586"/>
    </location>
</feature>
<feature type="domain" description="Fibronectin type-III" evidence="5">
    <location>
        <begin position="3089"/>
        <end position="3189"/>
    </location>
</feature>
<evidence type="ECO:0000256" key="2">
    <source>
        <dbReference type="SAM" id="Coils"/>
    </source>
</evidence>
<dbReference type="Gene3D" id="2.60.40.10">
    <property type="entry name" value="Immunoglobulins"/>
    <property type="match status" value="33"/>
</dbReference>
<dbReference type="Proteomes" id="UP000024404">
    <property type="component" value="Unassembled WGS sequence"/>
</dbReference>
<feature type="domain" description="Fibronectin type-III" evidence="5">
    <location>
        <begin position="1558"/>
        <end position="1653"/>
    </location>
</feature>
<feature type="compositionally biased region" description="Low complexity" evidence="3">
    <location>
        <begin position="4619"/>
        <end position="4629"/>
    </location>
</feature>
<name>A0A8R1U287_ONCVO</name>
<sequence length="4730" mass="537178">MNFRMSAYSLSLQKLFVALILIYAIRGNKPRIRLRREIGGSQSLLTVEWEGIQTGDHPDDSVGGFAVEYRAEKDTQWHVHDGIIPYKGPNLQYRVQIPRLPTGIAYFVRIKVLGKNGKILVETPEIRARNEMVSIKCESDELTAPRNLEVTQTGQYSIAISWEPPECGSVGEYHIELSGIETKFDVHRQTVTHPSVSVTSLLPGTEYQIRVRAADRLRILGPWNDYLLVAKTEGEAPNESDEIDLDYRTDSELRISWQPYDDERLQHYEVIAVEVDGESQTVERARLSPLTNSHVFVRLKPDTEYDIGVVAFVDHEPKLVYKLPAKTAESSGVEWKDKPVVVPENEQQFTVQWKKPVIPDETITKFVIEYRLPNETEWRKYDDVIVDEEMDDYHIQFDTMYDGSLYSFRILGVDDHLKMIAKTAEFTVGSAATNSCIGDAGIPQNVRTSVVSEATIQFTWEKPRCDETYGPIDGYEYTFWNVETETQPETASYVGRNTVTLDDLDPDTRYAFRVRSRAGHGHSSWSEVVNAETEAHSGPKDDHNIYQLRIILAPPKSYLSWTPLPEHAEEVTKFKLSYKKSASDQWTRIIEAPEYFKCPEGIADPEDFCYDLSKLSFGVQYTADLVYELENGEWTPRGSPLFFILVEAGEPSVPLSPHNLQINPHDSSSIELHWLPPLNSKHIPFYQIEIEDLRTKKKRIEQVPGSFFSYIINQLSPDSIYNISIRAGTDYDELGIPVSKIVSLRQDKDFELPDRIPDEVEKLEQQVDEDQEIAEIKGESEKTKMEEFEKQQIEDRQKSHKLSECERKKLELDRLNEERERNRVAFENKRIREHLKHEHDRMCTEKQQRERMELERERTELEQQQQGWEKQREHYDRLITQYREKQEDMERKREEERQQVEEQKRLEEEMDQIRMQSEWDEERGGTPKSLLGIDKPRIEQRGSRIFLYWTIGGDASDVIAYQIDLRSDSDSDWRQFDGYVTHSPSEIHFRQELTNLETNKHYYVKISAIDQSRRILAMSEATSFTVHCQAPNSSPQDLQLESMNEGIRLAWNWPDEEDRKCEPYFLITGYQNGIPFAERVAGEQRQFIFQKAVPGEWHVEMRAGNRAGTGPSSIPVNLQSTSKVSSKGLRVLRSICDPRVDFWCRSPDENYDIAISHHPNEELISEPRVMTRDGDLSVEWYSKGTGQGVFGYRIQYRTDTTGWTSYGQIVPYAGDNRRYVQQLTGLQQGKMYHIHIQVLDRNSYVMYTSPERSERTVCSAPTHPPSHLQVQAADPRHIRISWSQPPQSTWQCDDIQVELEITEPQGIAPVILNGYQTSHVLDSEANQQWSIRIRTKNSAGASAWSQIASVRTPPVGELIIGPTVTYRHGIPVLTWTSKERMDDLIQTYQIEYRTSVDRDWQKLRMQVPYAGWQRPYSIDLSELPAGHNYQIRIHAVDANNGIAYTSSAINVQTQTKCSAPRRAPFDVQATSLGPTQIRVSWKELHESEWNCNRLWYVVKYSTPNNQGFKNLTRGENHVIFDSEPFTRWTFEVQAANPAGETHWSHPVTVQTEGTAPGPISDLRIYPESSDTLQLSWRQPQNPYGQITGYEVTYQLLSKGMCDQVTERPITVTSDKPSFTLRGLLPHSKYRISVAAKTNIAGERVSQEAQTEEGAPSGAPIYIRITNILPTEVAVVWQAPACLQTNGEITEYEFEVTPLERRDYEVDGIIKQVVRGTRTKITGLSPYAKYLIRIRAFTRKGSGPWSEPVQFQTAAAPEIPAPSVVRVLSTGSTNADLVWQEPHPSSGSIDKFKCKYAVAGTKQYQEREFPSYNPCREEIIRMSPPPSGTKLHCGRIDGLEPEKKYTFMMSAGDRSGTWSPWSEPQVGHISDGPVQVISLNKLGGGTKNILIGWNVRPTDIARVVGYRIHVTPVLERGAKPISYTVDRTTLQYNIDNLSPNTRYNITVDVTTDGTHYHPGTSIDVRTDSAPSSGLTVVPRVIEEQATSVTLEWNAPDENNISGFVIEYSVGGGVWQQYSRRIPAYPGRRVYTAQIDQLPTNSVVDLRIRVVSAQNEQSAPSPEVRARTRCSAPPTPPQAIRLDAPSTNEVRVSWAKPAKDTWQCDQLNYDLAYRVPGQTERIVPVSGEQTDYTFPSEANTRWAVKLRCTNQVGSSPWSAEQVITTRQGIPGPVRDLRLRAKSPNEVHVQWLAPLVQRGTIVGYDISYRLKHRLACPDEEPRDVSRDFVTVYNHKDLEYTLTGLLPFSLYEVRVRARTTELGPEESKDIATEQQPPSAPPLNLQLSYALERSISFQWEPIECSQRHGHIVNYEYEIQGQDDWAKLERQIANTSNTKINIEGLTPFTKYIMRVKAYNSIGGGPNTENLDAMTAKAEAPLPPQDLVVAQEGTDYFMISWLPPYPPYGPHDKYKIRYQLLNESRWTEIEKDTKDRLLKCPAESPRHCFNVTGLESGRQFRVQVAAHIVDSSYGPWSTVTIANTLQILPDAPRAIELIEKTDHSLHIRWIPPPDPLGQITQYKVGIVSLDDPHDQLKTFLVDHPTLQHLLSNLRPETSYNISISAGTKRGFGPVAWTRYSTDPFKVPSVLNAPQVTADGADALNVQWNGVLDTKKQVRGYIIEFRSSDNPTFTEYAGIIEHDMNRRNYQQRLSLLDADTLYFVRIKVVDQKQRVSDPSPEGSARTGCAEPLAPPSNVNAFTPSPYQVRISWQPPSQSSWQCSNIKYRLEYTNGSSSPQEISIPSSVTDRVLDASPNTLWRMRVRVENEAGASDWSKEVSITTAEGAPSMVENLDARSYGPETASITWQPPSQTNGQITGYTLVYKLKSRGECGPRSAQPITRNTQDEEIMLDGLLPDSTYEVHVTAHTSQPGPQSNIVTVTTDEAVPTGAPLNPRVSSITQTRSDFMWNEPDCELRNGKISGYEWQIENVDPWGESKTGHSTTQRVSFDDLIPYTQYRVRVSAENSAGQGPWSEWIPFRTQPAAPPAPTDLIEEQSFPHAIEISFLPPYPPHGIINEYRVRHTPAGQMNYNEVRVLANRLQCSDASKRDRLCYRVVDLEPEQEYEIQASAHTENGAWSDWSESLNARTHEQNIPVLERELEVVDSKPNSITVRWQGLDPEQSKHVVGYIVEYKSEDDDEWKEYNGITKHRSRQNDYRIQIKDLVPSTEYFFRLKVVGKNDKRGSSGPELRAMTKCGRPEEAPSDLQLTSDFENVKLTWMNPDKETWACDNVEYVVDFVNTTSRGIMTVPADAPTKLLLPSLPGTKWEMRMRTQTIEEGQKPSYSPWSDRVTLVTQALPGELFLTVEPKTPTSAVVIWDLADQDRKWNYGVDITYRLKQLGGCVESRSGSHEPVTNYNVQDKQIELHDLIPGSEYEVVVTPRRPPGLRSSIATPKTVRRFRTMATVPSGPPRNLRGEGRRDTEIFFKWEPPICEEQNGEITQYEYEVTGAEEWNDMKREGVTPRTNAAVDQMNPGTTYNVRVRAYTSEGPGPWSEAIQITTTGTELGPPRELTAVHTKPKEIQLTWLPPYPERAPVLVYKVRYSPRADDSNPVEMELSGDELSCTGYKSPLITSDSICATVKSLQPDTTYRFAVQAQSPSGNWGEWSPAYFATTRSSDEGPIPGKLRLVSAGHDNLRVNWTAPPAVKDVVDQYLVSISLVNKQPKQFTVRGDQNDYHFRELEPATYYNITVQGLSEGKRMWFITEVFSTADYGTGLLWWLPAPTDLKLLEKSDRFMHVAWSPPEIFDEAYKDLITHYRVTIAPFDPYTGKTGRPRNYSVPYPGTSIKFDNLSPKTIYNITVQAGTNSGYGEILWGTYSTLAPGENHVLRLLDRTPTSLTVEWDSTVLGDRGYTLSWESLHSAFKHVPINVVRSTEVAAGTTQYTIEDLEPSTVYNVTLQPRPGKAAWGAYATLPPGWFMVRNLVWCDRTNYAISLTWEPVNRNKATHYQVRYLRFKERDAIWTEENEVRAVELLCPKDGCNRHCYLVFNLIHNPKEYVFQVRAKVNNQWNRWRTAGKPSVIEKSERKKACCIVPPPYMVENIGMAGTFWEVDIAPVETHPRNITRYYVVVDEREPAGSTNWTELTDKVTANKMKIPYYVAASFNPDTLPGPQKIRIGDGSVIGGYLNYPLVKGKKYNYEIYSVWEMNGKTAAVARQRASPYAISGWPWWWLLLLLLLLLLLILLTCCLLWCLQGRYRTRKERRRVIASNGQTVPLIGADAEKSEIEQNMQALSSRVEDIRSSLDQKAAARGDFEDGYVRGFRDANKLGTASAARRRMDDDYGSRDDRFHEGYVKGLRDAGMTGMSASMHNLAQRGQSAGYSSGYMQGFRDGNSGLFGDRISSSLLRRLEDQYPNQEDFRTGYIDGFKEGVASRTSGQRSFEESRRLQESLTKLTEILQEKSKGAGDEIHTTKIYHVYNQQPDGVAVSAYSSATGRQLEQELEELTSSSRRSTLRRHYTPGDYLKYGSEAEAYGSLARNRRSLSASALGRELAREQSERARLYSGNGTSYISRASAADRPITDTYSRRYTYRSRSDMGSPRHYASQTLLDGTRPGPSTPHTRRDALHTLQRELDTLSRSPDQLTTRGYSSDTGYMNDTIRSRTHAYSNYDYDTYQTSKSEMRSPEPPGGAATSGASAGYLTHGPRASASTSFSARRGENERGASNGRTTGGNFSSHNWPDDLIDIVNEPMGQTLDRMKKYSNSLSQVDRDGVEDSGPIRERVEERYQRSYKEEYTTGRR</sequence>
<keyword evidence="1" id="KW-0677">Repeat</keyword>
<keyword evidence="2" id="KW-0175">Coiled coil</keyword>
<dbReference type="InterPro" id="IPR050991">
    <property type="entry name" value="ECM_Regulatory_Proteins"/>
</dbReference>
<feature type="domain" description="Fibronectin type-III" evidence="5">
    <location>
        <begin position="239"/>
        <end position="330"/>
    </location>
</feature>
<evidence type="ECO:0000256" key="4">
    <source>
        <dbReference type="SAM" id="Phobius"/>
    </source>
</evidence>